<keyword evidence="2" id="KW-1185">Reference proteome</keyword>
<dbReference type="EMBL" id="KV454433">
    <property type="protein sequence ID" value="ODQ79192.1"/>
    <property type="molecule type" value="Genomic_DNA"/>
</dbReference>
<reference evidence="2" key="1">
    <citation type="submission" date="2016-05" db="EMBL/GenBank/DDBJ databases">
        <title>Comparative genomics of biotechnologically important yeasts.</title>
        <authorList>
            <consortium name="DOE Joint Genome Institute"/>
            <person name="Riley R."/>
            <person name="Haridas S."/>
            <person name="Wolfe K.H."/>
            <person name="Lopes M.R."/>
            <person name="Hittinger C.T."/>
            <person name="Goker M."/>
            <person name="Salamov A."/>
            <person name="Wisecaver J."/>
            <person name="Long T.M."/>
            <person name="Aerts A.L."/>
            <person name="Barry K."/>
            <person name="Choi C."/>
            <person name="Clum A."/>
            <person name="Coughlan A.Y."/>
            <person name="Deshpande S."/>
            <person name="Douglass A.P."/>
            <person name="Hanson S.J."/>
            <person name="Klenk H.-P."/>
            <person name="Labutti K."/>
            <person name="Lapidus A."/>
            <person name="Lindquist E."/>
            <person name="Lipzen A."/>
            <person name="Meier-Kolthoff J.P."/>
            <person name="Ohm R.A."/>
            <person name="Otillar R.P."/>
            <person name="Pangilinan J."/>
            <person name="Peng Y."/>
            <person name="Rokas A."/>
            <person name="Rosa C.A."/>
            <person name="Scheuner C."/>
            <person name="Sibirny A.A."/>
            <person name="Slot J.C."/>
            <person name="Stielow J.B."/>
            <person name="Sun H."/>
            <person name="Kurtzman C.P."/>
            <person name="Blackwell M."/>
            <person name="Grigoriev I.V."/>
            <person name="Jeffries T.W."/>
        </authorList>
    </citation>
    <scope>NUCLEOTIDE SEQUENCE [LARGE SCALE GENOMIC DNA]</scope>
    <source>
        <strain evidence="2">NRRL Y-12698</strain>
    </source>
</reference>
<proteinExistence type="predicted"/>
<sequence length="91" mass="10226">METCPSHRRNSCEEIHGPISNTVNCRHRKYSLGRRVSTSTGPLHMHAAFTDQLKVTILGHNHVLVFCFGFHLSDWAANTPCHRNTSPGMTL</sequence>
<gene>
    <name evidence="1" type="ORF">BABINDRAFT_162232</name>
</gene>
<organism evidence="1 2">
    <name type="scientific">Babjeviella inositovora NRRL Y-12698</name>
    <dbReference type="NCBI Taxonomy" id="984486"/>
    <lineage>
        <taxon>Eukaryota</taxon>
        <taxon>Fungi</taxon>
        <taxon>Dikarya</taxon>
        <taxon>Ascomycota</taxon>
        <taxon>Saccharomycotina</taxon>
        <taxon>Pichiomycetes</taxon>
        <taxon>Serinales incertae sedis</taxon>
        <taxon>Babjeviella</taxon>
    </lineage>
</organism>
<dbReference type="Proteomes" id="UP000094336">
    <property type="component" value="Unassembled WGS sequence"/>
</dbReference>
<evidence type="ECO:0000313" key="2">
    <source>
        <dbReference type="Proteomes" id="UP000094336"/>
    </source>
</evidence>
<dbReference type="AlphaFoldDB" id="A0A1E3QQ44"/>
<dbReference type="GeneID" id="30147090"/>
<name>A0A1E3QQ44_9ASCO</name>
<accession>A0A1E3QQ44</accession>
<evidence type="ECO:0000313" key="1">
    <source>
        <dbReference type="EMBL" id="ODQ79192.1"/>
    </source>
</evidence>
<protein>
    <submittedName>
        <fullName evidence="1">Uncharacterized protein</fullName>
    </submittedName>
</protein>
<dbReference type="RefSeq" id="XP_018984520.1">
    <property type="nucleotide sequence ID" value="XM_019129237.1"/>
</dbReference>